<feature type="transmembrane region" description="Helical" evidence="1">
    <location>
        <begin position="33"/>
        <end position="52"/>
    </location>
</feature>
<protein>
    <submittedName>
        <fullName evidence="2">Uncharacterized protein</fullName>
    </submittedName>
</protein>
<feature type="transmembrane region" description="Helical" evidence="1">
    <location>
        <begin position="128"/>
        <end position="148"/>
    </location>
</feature>
<dbReference type="Proteomes" id="UP000326354">
    <property type="component" value="Chromosome"/>
</dbReference>
<dbReference type="KEGG" id="uam:UABAM_02774"/>
<keyword evidence="1" id="KW-0472">Membrane</keyword>
<feature type="transmembrane region" description="Helical" evidence="1">
    <location>
        <begin position="59"/>
        <end position="81"/>
    </location>
</feature>
<dbReference type="EMBL" id="AP019860">
    <property type="protein sequence ID" value="BBM84414.1"/>
    <property type="molecule type" value="Genomic_DNA"/>
</dbReference>
<feature type="transmembrane region" description="Helical" evidence="1">
    <location>
        <begin position="93"/>
        <end position="116"/>
    </location>
</feature>
<evidence type="ECO:0000313" key="2">
    <source>
        <dbReference type="EMBL" id="BBM84414.1"/>
    </source>
</evidence>
<keyword evidence="1" id="KW-1133">Transmembrane helix</keyword>
<sequence length="156" mass="18327">MFQTRIFVAYLMGLLVAGLLSIWLRFFDRSYHYFMLYPTVTLVFAYFIFVIAKSKIQALFLLFTSWYWALLITLSNLEYGYSLGGCTRVDDIFFTKMCFNLILFVAFAFAFPLLFCLRRTKVLKCYNLIFASTIVLTIDILAIGYLIYFQAKILPY</sequence>
<feature type="transmembrane region" description="Helical" evidence="1">
    <location>
        <begin position="7"/>
        <end position="27"/>
    </location>
</feature>
<accession>A0A5S9IMG5</accession>
<gene>
    <name evidence="2" type="ORF">UABAM_02774</name>
</gene>
<name>A0A5S9IMG5_UABAM</name>
<organism evidence="2 3">
    <name type="scientific">Uabimicrobium amorphum</name>
    <dbReference type="NCBI Taxonomy" id="2596890"/>
    <lineage>
        <taxon>Bacteria</taxon>
        <taxon>Pseudomonadati</taxon>
        <taxon>Planctomycetota</taxon>
        <taxon>Candidatus Uabimicrobiia</taxon>
        <taxon>Candidatus Uabimicrobiales</taxon>
        <taxon>Candidatus Uabimicrobiaceae</taxon>
        <taxon>Candidatus Uabimicrobium</taxon>
    </lineage>
</organism>
<dbReference type="AlphaFoldDB" id="A0A5S9IMG5"/>
<reference evidence="2 3" key="1">
    <citation type="submission" date="2019-08" db="EMBL/GenBank/DDBJ databases">
        <title>Complete genome sequence of Candidatus Uab amorphum.</title>
        <authorList>
            <person name="Shiratori T."/>
            <person name="Suzuki S."/>
            <person name="Kakizawa Y."/>
            <person name="Ishida K."/>
        </authorList>
    </citation>
    <scope>NUCLEOTIDE SEQUENCE [LARGE SCALE GENOMIC DNA]</scope>
    <source>
        <strain evidence="2 3">SRT547</strain>
    </source>
</reference>
<keyword evidence="1" id="KW-0812">Transmembrane</keyword>
<evidence type="ECO:0000256" key="1">
    <source>
        <dbReference type="SAM" id="Phobius"/>
    </source>
</evidence>
<evidence type="ECO:0000313" key="3">
    <source>
        <dbReference type="Proteomes" id="UP000326354"/>
    </source>
</evidence>
<keyword evidence="3" id="KW-1185">Reference proteome</keyword>
<proteinExistence type="predicted"/>